<name>A0A1S7LKC4_MAGMO</name>
<reference evidence="3" key="1">
    <citation type="submission" date="2015-04" db="EMBL/GenBank/DDBJ databases">
        <authorList>
            <person name="Syromyatnikov M.Y."/>
            <person name="Popov V.N."/>
        </authorList>
    </citation>
    <scope>NUCLEOTIDE SEQUENCE</scope>
    <source>
        <strain evidence="3">MO-1</strain>
    </source>
</reference>
<dbReference type="AlphaFoldDB" id="A0A1S7LKC4"/>
<dbReference type="PROSITE" id="PS00409">
    <property type="entry name" value="PROKAR_NTER_METHYL"/>
    <property type="match status" value="1"/>
</dbReference>
<dbReference type="SUPFAM" id="SSF54523">
    <property type="entry name" value="Pili subunits"/>
    <property type="match status" value="1"/>
</dbReference>
<feature type="transmembrane region" description="Helical" evidence="2">
    <location>
        <begin position="12"/>
        <end position="33"/>
    </location>
</feature>
<organism evidence="3">
    <name type="scientific">Magnetococcus massalia (strain MO-1)</name>
    <dbReference type="NCBI Taxonomy" id="451514"/>
    <lineage>
        <taxon>Bacteria</taxon>
        <taxon>Pseudomonadati</taxon>
        <taxon>Pseudomonadota</taxon>
        <taxon>Magnetococcia</taxon>
        <taxon>Magnetococcales</taxon>
        <taxon>Magnetococcaceae</taxon>
        <taxon>Magnetococcus</taxon>
    </lineage>
</organism>
<dbReference type="NCBIfam" id="TIGR02532">
    <property type="entry name" value="IV_pilin_GFxxxE"/>
    <property type="match status" value="1"/>
</dbReference>
<evidence type="ECO:0000313" key="3">
    <source>
        <dbReference type="EMBL" id="CRH07068.1"/>
    </source>
</evidence>
<keyword evidence="2" id="KW-0812">Transmembrane</keyword>
<keyword evidence="2" id="KW-1133">Transmembrane helix</keyword>
<dbReference type="Gene3D" id="3.30.700.10">
    <property type="entry name" value="Glycoprotein, Type 4 Pilin"/>
    <property type="match status" value="1"/>
</dbReference>
<keyword evidence="2" id="KW-0472">Membrane</keyword>
<protein>
    <submittedName>
        <fullName evidence="3">Putative fimbrial protein. partially(N-terminal) similar to the PilA in Pseudomonas aeruginosa</fullName>
    </submittedName>
</protein>
<gene>
    <name evidence="3" type="ORF">MAGMO_2922</name>
</gene>
<feature type="region of interest" description="Disordered" evidence="1">
    <location>
        <begin position="90"/>
        <end position="112"/>
    </location>
</feature>
<dbReference type="EMBL" id="LO017727">
    <property type="protein sequence ID" value="CRH07068.1"/>
    <property type="molecule type" value="Genomic_DNA"/>
</dbReference>
<accession>A0A1S7LKC4</accession>
<dbReference type="InterPro" id="IPR045584">
    <property type="entry name" value="Pilin-like"/>
</dbReference>
<feature type="region of interest" description="Disordered" evidence="1">
    <location>
        <begin position="184"/>
        <end position="208"/>
    </location>
</feature>
<evidence type="ECO:0000256" key="1">
    <source>
        <dbReference type="SAM" id="MobiDB-lite"/>
    </source>
</evidence>
<evidence type="ECO:0000256" key="2">
    <source>
        <dbReference type="SAM" id="Phobius"/>
    </source>
</evidence>
<dbReference type="Pfam" id="PF07963">
    <property type="entry name" value="N_methyl"/>
    <property type="match status" value="1"/>
</dbReference>
<proteinExistence type="predicted"/>
<sequence>MSHIEKKQSESGFTLIEIAIVVVIIGLLLGGILKGQELIRNARAHNIADQGSSVKAAVLGFQDRYRAMPGDYSAADQNIVNADSLPNCGSTDITDGNGDGNGRIGGADTTSGETAAANDDCTRANELALSWAHLSMAGFLSGTYDGDATNVSETNFHCQPDTCLTNAFTGGLLLMNTAQQYSNTTDDQGAEATGAAGDVAEDGSSNQSTTGRYIPVEIIAELDRKVDDGNPARGGFRIADFFVTGAGATDGGTSNCFGETGGLVDHWNIKGQNVDCAAIYRF</sequence>
<dbReference type="InterPro" id="IPR012902">
    <property type="entry name" value="N_methyl_site"/>
</dbReference>